<dbReference type="PANTHER" id="PTHR30024:SF47">
    <property type="entry name" value="TAURINE-BINDING PERIPLASMIC PROTEIN"/>
    <property type="match status" value="1"/>
</dbReference>
<dbReference type="GO" id="GO:0004673">
    <property type="term" value="F:protein histidine kinase activity"/>
    <property type="evidence" value="ECO:0007669"/>
    <property type="project" value="UniProtKB-EC"/>
</dbReference>
<feature type="chain" id="PRO_5018598482" evidence="4">
    <location>
        <begin position="22"/>
        <end position="300"/>
    </location>
</feature>
<comment type="subcellular location">
    <subcellularLocation>
        <location evidence="1">Periplasm</location>
    </subcellularLocation>
</comment>
<dbReference type="Pfam" id="PF12974">
    <property type="entry name" value="Phosphonate-bd"/>
    <property type="match status" value="1"/>
</dbReference>
<name>A0A3S3QUW3_9BACT</name>
<dbReference type="Proteomes" id="UP000286862">
    <property type="component" value="Unassembled WGS sequence"/>
</dbReference>
<comment type="caution">
    <text evidence="5">The sequence shown here is derived from an EMBL/GenBank/DDBJ whole genome shotgun (WGS) entry which is preliminary data.</text>
</comment>
<dbReference type="EC" id="2.7.13.3" evidence="5"/>
<dbReference type="GO" id="GO:0042597">
    <property type="term" value="C:periplasmic space"/>
    <property type="evidence" value="ECO:0007669"/>
    <property type="project" value="UniProtKB-SubCell"/>
</dbReference>
<keyword evidence="5" id="KW-0808">Transferase</keyword>
<reference evidence="5 6" key="1">
    <citation type="submission" date="2017-01" db="EMBL/GenBank/DDBJ databases">
        <title>The cable genome- insights into the physiology and evolution of filamentous bacteria capable of sulfide oxidation via long distance electron transfer.</title>
        <authorList>
            <person name="Schreiber L."/>
            <person name="Bjerg J.T."/>
            <person name="Boggild A."/>
            <person name="Van De Vossenberg J."/>
            <person name="Meysman F."/>
            <person name="Nielsen L.P."/>
            <person name="Schramm A."/>
            <person name="Kjeldsen K.U."/>
        </authorList>
    </citation>
    <scope>NUCLEOTIDE SEQUENCE [LARGE SCALE GENOMIC DNA]</scope>
    <source>
        <strain evidence="5">A2</strain>
    </source>
</reference>
<evidence type="ECO:0000256" key="3">
    <source>
        <dbReference type="ARBA" id="ARBA00022729"/>
    </source>
</evidence>
<keyword evidence="3 4" id="KW-0732">Signal</keyword>
<sequence>MIKKILAVLALLLVFIAPSSAAQKNTDDNVKIGILSWRGPLGFKKSWEGTEKYLTKELGRPVTVLPLEFEDVLPAVKKGKVDFFTADPSMFMTAKMKYGASEILTMKLINADSVGAVHFTGADNPTVNSLTDLNGKRFGALQRWSFGGWQMAEKEFRNVGIDPYPFLHTLRFFDKPDAVVRAVLRGQVDAGTVPSSILERMAKAGEIKMRDVKILRQKAYPDFPYTCSTELYPGFPLAKTAAVGHPLAHELADALKAIQPGDNILKAARITGWVDPLDYTDIEIVQSQLRGGGYTGRRIH</sequence>
<dbReference type="EMBL" id="MTKQ01000102">
    <property type="protein sequence ID" value="RWX48398.1"/>
    <property type="molecule type" value="Genomic_DNA"/>
</dbReference>
<dbReference type="AlphaFoldDB" id="A0A3S3QUW3"/>
<dbReference type="PANTHER" id="PTHR30024">
    <property type="entry name" value="ALIPHATIC SULFONATES-BINDING PROTEIN-RELATED"/>
    <property type="match status" value="1"/>
</dbReference>
<evidence type="ECO:0000256" key="2">
    <source>
        <dbReference type="ARBA" id="ARBA00010742"/>
    </source>
</evidence>
<protein>
    <submittedName>
        <fullName evidence="5">ABC-type phosphate/phosphonate transport system, substrate-binding protein</fullName>
        <ecNumber evidence="5">2.7.13.3</ecNumber>
    </submittedName>
</protein>
<evidence type="ECO:0000313" key="5">
    <source>
        <dbReference type="EMBL" id="RWX48398.1"/>
    </source>
</evidence>
<evidence type="ECO:0000256" key="4">
    <source>
        <dbReference type="SAM" id="SignalP"/>
    </source>
</evidence>
<evidence type="ECO:0000313" key="6">
    <source>
        <dbReference type="Proteomes" id="UP000286862"/>
    </source>
</evidence>
<feature type="signal peptide" evidence="4">
    <location>
        <begin position="1"/>
        <end position="21"/>
    </location>
</feature>
<comment type="similarity">
    <text evidence="2">Belongs to the bacterial solute-binding protein SsuA/TauA family.</text>
</comment>
<dbReference type="SUPFAM" id="SSF53850">
    <property type="entry name" value="Periplasmic binding protein-like II"/>
    <property type="match status" value="1"/>
</dbReference>
<dbReference type="Gene3D" id="3.40.190.10">
    <property type="entry name" value="Periplasmic binding protein-like II"/>
    <property type="match status" value="2"/>
</dbReference>
<evidence type="ECO:0000256" key="1">
    <source>
        <dbReference type="ARBA" id="ARBA00004418"/>
    </source>
</evidence>
<proteinExistence type="inferred from homology"/>
<accession>A0A3S3QUW3</accession>
<organism evidence="5 6">
    <name type="scientific">Candidatus Electrothrix marina</name>
    <dbReference type="NCBI Taxonomy" id="1859130"/>
    <lineage>
        <taxon>Bacteria</taxon>
        <taxon>Pseudomonadati</taxon>
        <taxon>Thermodesulfobacteriota</taxon>
        <taxon>Desulfobulbia</taxon>
        <taxon>Desulfobulbales</taxon>
        <taxon>Desulfobulbaceae</taxon>
        <taxon>Candidatus Electrothrix</taxon>
    </lineage>
</organism>
<gene>
    <name evidence="5" type="ORF">VT99_11023</name>
</gene>